<dbReference type="Pfam" id="PF19920">
    <property type="entry name" value="bpX4"/>
    <property type="match status" value="1"/>
</dbReference>
<dbReference type="RefSeq" id="WP_345257491.1">
    <property type="nucleotide sequence ID" value="NZ_BAABGY010000014.1"/>
</dbReference>
<accession>A0ABP8HKK6</accession>
<dbReference type="EMBL" id="BAABGY010000014">
    <property type="protein sequence ID" value="GAA4340636.1"/>
    <property type="molecule type" value="Genomic_DNA"/>
</dbReference>
<sequence length="216" mass="24022">MENYLLKTLHHLRYYEELLLFGRVLEVSAGHRQEAVVWLGKAYSSESSTWPHAVPPFAPDAALWAAQLLYTAAQLILHRELRPRDAAALLPAYTGTPSPSEVLSADLTLRFLPDVLTQLRLIDPEDALLPLLEDRLAHFHFSGVGYALPPERLNWTSVAESPCLRALYADRVIARGALVLASTPALRPSVEAALGLYAPELWPAFVNQTHAHDPHR</sequence>
<evidence type="ECO:0000313" key="3">
    <source>
        <dbReference type="Proteomes" id="UP001501725"/>
    </source>
</evidence>
<keyword evidence="3" id="KW-1185">Reference proteome</keyword>
<dbReference type="Proteomes" id="UP001501725">
    <property type="component" value="Unassembled WGS sequence"/>
</dbReference>
<feature type="domain" description="MoxR-vWA-beta-propeller ternary system" evidence="1">
    <location>
        <begin position="4"/>
        <end position="205"/>
    </location>
</feature>
<protein>
    <recommendedName>
        <fullName evidence="1">MoxR-vWA-beta-propeller ternary system domain-containing protein</fullName>
    </recommendedName>
</protein>
<proteinExistence type="predicted"/>
<name>A0ABP8HKK6_9BACT</name>
<organism evidence="2 3">
    <name type="scientific">Flaviaesturariibacter amylovorans</name>
    <dbReference type="NCBI Taxonomy" id="1084520"/>
    <lineage>
        <taxon>Bacteria</taxon>
        <taxon>Pseudomonadati</taxon>
        <taxon>Bacteroidota</taxon>
        <taxon>Chitinophagia</taxon>
        <taxon>Chitinophagales</taxon>
        <taxon>Chitinophagaceae</taxon>
        <taxon>Flaviaestuariibacter</taxon>
    </lineage>
</organism>
<gene>
    <name evidence="2" type="ORF">GCM10023184_38460</name>
</gene>
<evidence type="ECO:0000259" key="1">
    <source>
        <dbReference type="Pfam" id="PF19920"/>
    </source>
</evidence>
<comment type="caution">
    <text evidence="2">The sequence shown here is derived from an EMBL/GenBank/DDBJ whole genome shotgun (WGS) entry which is preliminary data.</text>
</comment>
<evidence type="ECO:0000313" key="2">
    <source>
        <dbReference type="EMBL" id="GAA4340636.1"/>
    </source>
</evidence>
<dbReference type="InterPro" id="IPR045549">
    <property type="entry name" value="bpX4"/>
</dbReference>
<reference evidence="3" key="1">
    <citation type="journal article" date="2019" name="Int. J. Syst. Evol. Microbiol.">
        <title>The Global Catalogue of Microorganisms (GCM) 10K type strain sequencing project: providing services to taxonomists for standard genome sequencing and annotation.</title>
        <authorList>
            <consortium name="The Broad Institute Genomics Platform"/>
            <consortium name="The Broad Institute Genome Sequencing Center for Infectious Disease"/>
            <person name="Wu L."/>
            <person name="Ma J."/>
        </authorList>
    </citation>
    <scope>NUCLEOTIDE SEQUENCE [LARGE SCALE GENOMIC DNA]</scope>
    <source>
        <strain evidence="3">JCM 17919</strain>
    </source>
</reference>